<evidence type="ECO:0000313" key="2">
    <source>
        <dbReference type="Proteomes" id="UP000276133"/>
    </source>
</evidence>
<dbReference type="AlphaFoldDB" id="A0A3M7Q704"/>
<dbReference type="EMBL" id="REGN01007196">
    <property type="protein sequence ID" value="RNA07019.1"/>
    <property type="molecule type" value="Genomic_DNA"/>
</dbReference>
<comment type="caution">
    <text evidence="1">The sequence shown here is derived from an EMBL/GenBank/DDBJ whole genome shotgun (WGS) entry which is preliminary data.</text>
</comment>
<keyword evidence="2" id="KW-1185">Reference proteome</keyword>
<organism evidence="1 2">
    <name type="scientific">Brachionus plicatilis</name>
    <name type="common">Marine rotifer</name>
    <name type="synonym">Brachionus muelleri</name>
    <dbReference type="NCBI Taxonomy" id="10195"/>
    <lineage>
        <taxon>Eukaryota</taxon>
        <taxon>Metazoa</taxon>
        <taxon>Spiralia</taxon>
        <taxon>Gnathifera</taxon>
        <taxon>Rotifera</taxon>
        <taxon>Eurotatoria</taxon>
        <taxon>Monogononta</taxon>
        <taxon>Pseudotrocha</taxon>
        <taxon>Ploima</taxon>
        <taxon>Brachionidae</taxon>
        <taxon>Brachionus</taxon>
    </lineage>
</organism>
<accession>A0A3M7Q704</accession>
<sequence length="94" mass="11560">MMFTRKKNFKGIKFSKDHKICVLKHYFSPELTNKLIRMQKYDRTYSTLKNINIHHGNKDKKIFVKYMYRMRKIETAKPNQGLFFIKKIKREIKD</sequence>
<reference evidence="1 2" key="1">
    <citation type="journal article" date="2018" name="Sci. Rep.">
        <title>Genomic signatures of local adaptation to the degree of environmental predictability in rotifers.</title>
        <authorList>
            <person name="Franch-Gras L."/>
            <person name="Hahn C."/>
            <person name="Garcia-Roger E.M."/>
            <person name="Carmona M.J."/>
            <person name="Serra M."/>
            <person name="Gomez A."/>
        </authorList>
    </citation>
    <scope>NUCLEOTIDE SEQUENCE [LARGE SCALE GENOMIC DNA]</scope>
    <source>
        <strain evidence="1">HYR1</strain>
    </source>
</reference>
<evidence type="ECO:0000313" key="1">
    <source>
        <dbReference type="EMBL" id="RNA07019.1"/>
    </source>
</evidence>
<dbReference type="Proteomes" id="UP000276133">
    <property type="component" value="Unassembled WGS sequence"/>
</dbReference>
<proteinExistence type="predicted"/>
<gene>
    <name evidence="1" type="ORF">BpHYR1_046636</name>
</gene>
<name>A0A3M7Q704_BRAPC</name>
<protein>
    <submittedName>
        <fullName evidence="1">Uncharacterized protein</fullName>
    </submittedName>
</protein>